<comment type="similarity">
    <text evidence="2">In the N-terminal section; belongs to the N-acetylglucosamine-1-phosphate uridyltransferase family.</text>
</comment>
<name>A0A2M7CHI5_9BACT</name>
<gene>
    <name evidence="10" type="ORF">COS38_03425</name>
</gene>
<organism evidence="10 11">
    <name type="scientific">Candidatus Berkelbacteria bacterium CG03_land_8_20_14_0_80_40_36</name>
    <dbReference type="NCBI Taxonomy" id="1974509"/>
    <lineage>
        <taxon>Bacteria</taxon>
        <taxon>Candidatus Berkelbacteria</taxon>
    </lineage>
</organism>
<evidence type="ECO:0000313" key="11">
    <source>
        <dbReference type="Proteomes" id="UP000229966"/>
    </source>
</evidence>
<accession>A0A2M7CHI5</accession>
<comment type="similarity">
    <text evidence="1">In the C-terminal section; belongs to the transferase hexapeptide repeat family.</text>
</comment>
<evidence type="ECO:0000256" key="7">
    <source>
        <dbReference type="ARBA" id="ARBA00048493"/>
    </source>
</evidence>
<comment type="catalytic activity">
    <reaction evidence="6">
        <text>alpha-D-glucosamine 1-phosphate + acetyl-CoA = N-acetyl-alpha-D-glucosamine 1-phosphate + CoA + H(+)</text>
        <dbReference type="Rhea" id="RHEA:13725"/>
        <dbReference type="ChEBI" id="CHEBI:15378"/>
        <dbReference type="ChEBI" id="CHEBI:57287"/>
        <dbReference type="ChEBI" id="CHEBI:57288"/>
        <dbReference type="ChEBI" id="CHEBI:57776"/>
        <dbReference type="ChEBI" id="CHEBI:58516"/>
        <dbReference type="EC" id="2.3.1.157"/>
    </reaction>
</comment>
<evidence type="ECO:0000256" key="3">
    <source>
        <dbReference type="ARBA" id="ARBA00022679"/>
    </source>
</evidence>
<evidence type="ECO:0000313" key="10">
    <source>
        <dbReference type="EMBL" id="PIV25103.1"/>
    </source>
</evidence>
<comment type="function">
    <text evidence="8">Catalyzes the last two sequential reactions in the de novo biosynthetic pathway for UDP-N-acetylglucosamine (UDP-GlcNAc). The C-terminal domain catalyzes the transfer of acetyl group from acetyl coenzyme A to glucosamine-1-phosphate (GlcN-1-P) to produce N-acetylglucosamine-1-phosphate (GlcNAc-1-P), which is converted into UDP-GlcNAc by the transfer of uridine 5-monophosphate (from uridine 5-triphosphate), a reaction catalyzed by the N-terminal domain.</text>
</comment>
<dbReference type="PANTHER" id="PTHR43584">
    <property type="entry name" value="NUCLEOTIDYL TRANSFERASE"/>
    <property type="match status" value="1"/>
</dbReference>
<dbReference type="AlphaFoldDB" id="A0A2M7CHI5"/>
<dbReference type="GO" id="GO:0003977">
    <property type="term" value="F:UDP-N-acetylglucosamine diphosphorylase activity"/>
    <property type="evidence" value="ECO:0007669"/>
    <property type="project" value="UniProtKB-EC"/>
</dbReference>
<evidence type="ECO:0000256" key="2">
    <source>
        <dbReference type="ARBA" id="ARBA00007947"/>
    </source>
</evidence>
<keyword evidence="4" id="KW-0548">Nucleotidyltransferase</keyword>
<proteinExistence type="inferred from homology"/>
<dbReference type="Pfam" id="PF12804">
    <property type="entry name" value="NTP_transf_3"/>
    <property type="match status" value="1"/>
</dbReference>
<evidence type="ECO:0000256" key="6">
    <source>
        <dbReference type="ARBA" id="ARBA00048247"/>
    </source>
</evidence>
<reference evidence="11" key="1">
    <citation type="submission" date="2017-09" db="EMBL/GenBank/DDBJ databases">
        <title>Depth-based differentiation of microbial function through sediment-hosted aquifers and enrichment of novel symbionts in the deep terrestrial subsurface.</title>
        <authorList>
            <person name="Probst A.J."/>
            <person name="Ladd B."/>
            <person name="Jarett J.K."/>
            <person name="Geller-Mcgrath D.E."/>
            <person name="Sieber C.M.K."/>
            <person name="Emerson J.B."/>
            <person name="Anantharaman K."/>
            <person name="Thomas B.C."/>
            <person name="Malmstrom R."/>
            <person name="Stieglmeier M."/>
            <person name="Klingl A."/>
            <person name="Woyke T."/>
            <person name="Ryan C.M."/>
            <person name="Banfield J.F."/>
        </authorList>
    </citation>
    <scope>NUCLEOTIDE SEQUENCE [LARGE SCALE GENOMIC DNA]</scope>
</reference>
<dbReference type="EMBL" id="PEUM01000098">
    <property type="protein sequence ID" value="PIV25103.1"/>
    <property type="molecule type" value="Genomic_DNA"/>
</dbReference>
<dbReference type="InterPro" id="IPR050065">
    <property type="entry name" value="GlmU-like"/>
</dbReference>
<evidence type="ECO:0000259" key="9">
    <source>
        <dbReference type="Pfam" id="PF12804"/>
    </source>
</evidence>
<dbReference type="InterPro" id="IPR025877">
    <property type="entry name" value="MobA-like_NTP_Trfase"/>
</dbReference>
<dbReference type="Gene3D" id="3.90.550.10">
    <property type="entry name" value="Spore Coat Polysaccharide Biosynthesis Protein SpsA, Chain A"/>
    <property type="match status" value="1"/>
</dbReference>
<feature type="domain" description="MobA-like NTP transferase" evidence="9">
    <location>
        <begin position="7"/>
        <end position="139"/>
    </location>
</feature>
<evidence type="ECO:0000256" key="1">
    <source>
        <dbReference type="ARBA" id="ARBA00007707"/>
    </source>
</evidence>
<evidence type="ECO:0000256" key="5">
    <source>
        <dbReference type="ARBA" id="ARBA00023315"/>
    </source>
</evidence>
<dbReference type="InterPro" id="IPR029044">
    <property type="entry name" value="Nucleotide-diphossugar_trans"/>
</dbReference>
<comment type="catalytic activity">
    <reaction evidence="7">
        <text>N-acetyl-alpha-D-glucosamine 1-phosphate + UTP + H(+) = UDP-N-acetyl-alpha-D-glucosamine + diphosphate</text>
        <dbReference type="Rhea" id="RHEA:13509"/>
        <dbReference type="ChEBI" id="CHEBI:15378"/>
        <dbReference type="ChEBI" id="CHEBI:33019"/>
        <dbReference type="ChEBI" id="CHEBI:46398"/>
        <dbReference type="ChEBI" id="CHEBI:57705"/>
        <dbReference type="ChEBI" id="CHEBI:57776"/>
        <dbReference type="EC" id="2.7.7.23"/>
    </reaction>
</comment>
<keyword evidence="3" id="KW-0808">Transferase</keyword>
<dbReference type="Proteomes" id="UP000229966">
    <property type="component" value="Unassembled WGS sequence"/>
</dbReference>
<dbReference type="PANTHER" id="PTHR43584:SF3">
    <property type="entry name" value="BIFUNCTIONAL PROTEIN GLMU"/>
    <property type="match status" value="1"/>
</dbReference>
<evidence type="ECO:0000256" key="8">
    <source>
        <dbReference type="ARBA" id="ARBA00049628"/>
    </source>
</evidence>
<dbReference type="SUPFAM" id="SSF53448">
    <property type="entry name" value="Nucleotide-diphospho-sugar transferases"/>
    <property type="match status" value="1"/>
</dbReference>
<comment type="caution">
    <text evidence="10">The sequence shown here is derived from an EMBL/GenBank/DDBJ whole genome shotgun (WGS) entry which is preliminary data.</text>
</comment>
<sequence>MPTKYNVVILAAGKGTRINATDQSKHLYKVKGVPIIGRLTDTFLSDKNCVQLVLVIGFKGQKIVDYINTKFPASLRKKLLFAWQKNLLGTGHATKIALTKISSQYPTFVFNGDHPFMSSATTAKLARIFSQSQPAMIITTVKIAPDSSFGRIVKKNGQVEKIVEVKNCIPAELKISEGNVGAYFFNTLWLKQHIVKIKINQSAGEYYLTDLVELARIEGKKVLSERVARPIEALGINTLENLAEAE</sequence>
<dbReference type="GO" id="GO:0019134">
    <property type="term" value="F:glucosamine-1-phosphate N-acetyltransferase activity"/>
    <property type="evidence" value="ECO:0007669"/>
    <property type="project" value="UniProtKB-EC"/>
</dbReference>
<protein>
    <recommendedName>
        <fullName evidence="9">MobA-like NTP transferase domain-containing protein</fullName>
    </recommendedName>
</protein>
<evidence type="ECO:0000256" key="4">
    <source>
        <dbReference type="ARBA" id="ARBA00022695"/>
    </source>
</evidence>
<feature type="non-terminal residue" evidence="10">
    <location>
        <position position="246"/>
    </location>
</feature>
<keyword evidence="5" id="KW-0012">Acyltransferase</keyword>